<reference evidence="3" key="1">
    <citation type="submission" date="2016-06" db="EMBL/GenBank/DDBJ databases">
        <authorList>
            <person name="Nascimento L."/>
            <person name="Pereira R.V."/>
            <person name="Martins L.F."/>
            <person name="Quaggio R.B."/>
            <person name="Silva A.M."/>
            <person name="Setubal J.C."/>
        </authorList>
    </citation>
    <scope>NUCLEOTIDE SEQUENCE [LARGE SCALE GENOMIC DNA]</scope>
</reference>
<evidence type="ECO:0000313" key="3">
    <source>
        <dbReference type="Proteomes" id="UP000196475"/>
    </source>
</evidence>
<dbReference type="InterPro" id="IPR050789">
    <property type="entry name" value="Diverse_Enzym_Activities"/>
</dbReference>
<dbReference type="PANTHER" id="PTHR43283:SF7">
    <property type="entry name" value="BETA-LACTAMASE-RELATED DOMAIN-CONTAINING PROTEIN"/>
    <property type="match status" value="1"/>
</dbReference>
<dbReference type="Gene3D" id="3.40.710.10">
    <property type="entry name" value="DD-peptidase/beta-lactamase superfamily"/>
    <property type="match status" value="1"/>
</dbReference>
<gene>
    <name evidence="2" type="ORF">BAA01_06340</name>
</gene>
<protein>
    <recommendedName>
        <fullName evidence="1">Beta-lactamase-related domain-containing protein</fullName>
    </recommendedName>
</protein>
<proteinExistence type="predicted"/>
<dbReference type="SUPFAM" id="SSF56601">
    <property type="entry name" value="beta-lactamase/transpeptidase-like"/>
    <property type="match status" value="1"/>
</dbReference>
<accession>A0A1Y3PN66</accession>
<dbReference type="EMBL" id="LZRT01000097">
    <property type="protein sequence ID" value="OUM85749.1"/>
    <property type="molecule type" value="Genomic_DNA"/>
</dbReference>
<sequence length="259" mass="30808">MIYKSVDEPITNYIPELRNRGFQDVTIRHLLAMSSGIKYKEGLLLWGDDTKTYYATDLRRMALSEVEMKEEPGKFFWYNNYHPLLLGIILERATHKSVSQYLEERIWKPLGMEYPASWSTDSLEHGFEKMESGINARAIDFAKFGRLFLHQGNWEGKQIISPHWIAESTRPNRSVHPDYYRYYDNQSLQNFFRSDSGYYQYLWWGYRRGDTGYDFFAMGNYGQFIYVSPLKHVTIVRNGRDWGKVDEWQKIFYDIASKL</sequence>
<dbReference type="AlphaFoldDB" id="A0A1Y3PN66"/>
<comment type="caution">
    <text evidence="2">The sequence shown here is derived from an EMBL/GenBank/DDBJ whole genome shotgun (WGS) entry which is preliminary data.</text>
</comment>
<dbReference type="PANTHER" id="PTHR43283">
    <property type="entry name" value="BETA-LACTAMASE-RELATED"/>
    <property type="match status" value="1"/>
</dbReference>
<organism evidence="2 3">
    <name type="scientific">Bacillus thermozeamaize</name>
    <dbReference type="NCBI Taxonomy" id="230954"/>
    <lineage>
        <taxon>Bacteria</taxon>
        <taxon>Bacillati</taxon>
        <taxon>Bacillota</taxon>
        <taxon>Bacilli</taxon>
        <taxon>Bacillales</taxon>
        <taxon>Bacillaceae</taxon>
        <taxon>Bacillus</taxon>
    </lineage>
</organism>
<dbReference type="InterPro" id="IPR001466">
    <property type="entry name" value="Beta-lactam-related"/>
</dbReference>
<feature type="domain" description="Beta-lactamase-related" evidence="1">
    <location>
        <begin position="5"/>
        <end position="236"/>
    </location>
</feature>
<dbReference type="Pfam" id="PF00144">
    <property type="entry name" value="Beta-lactamase"/>
    <property type="match status" value="1"/>
</dbReference>
<dbReference type="InterPro" id="IPR012338">
    <property type="entry name" value="Beta-lactam/transpept-like"/>
</dbReference>
<dbReference type="Proteomes" id="UP000196475">
    <property type="component" value="Unassembled WGS sequence"/>
</dbReference>
<evidence type="ECO:0000313" key="2">
    <source>
        <dbReference type="EMBL" id="OUM85749.1"/>
    </source>
</evidence>
<evidence type="ECO:0000259" key="1">
    <source>
        <dbReference type="Pfam" id="PF00144"/>
    </source>
</evidence>
<name>A0A1Y3PN66_9BACI</name>